<evidence type="ECO:0000256" key="3">
    <source>
        <dbReference type="ARBA" id="ARBA00023015"/>
    </source>
</evidence>
<dbReference type="Pfam" id="PF00172">
    <property type="entry name" value="Zn_clus"/>
    <property type="match status" value="1"/>
</dbReference>
<keyword evidence="6" id="KW-0539">Nucleus</keyword>
<name>A0A0D2DQX3_9EURO</name>
<dbReference type="PANTHER" id="PTHR36206">
    <property type="entry name" value="ASPERCRYPTIN BIOSYNTHESIS CLUSTER-SPECIFIC TRANSCRIPTION REGULATOR ATNN-RELATED"/>
    <property type="match status" value="1"/>
</dbReference>
<reference evidence="8 9" key="1">
    <citation type="submission" date="2015-01" db="EMBL/GenBank/DDBJ databases">
        <title>The Genome Sequence of Fonsecaea pedrosoi CBS 271.37.</title>
        <authorList>
            <consortium name="The Broad Institute Genomics Platform"/>
            <person name="Cuomo C."/>
            <person name="de Hoog S."/>
            <person name="Gorbushina A."/>
            <person name="Stielow B."/>
            <person name="Teixiera M."/>
            <person name="Abouelleil A."/>
            <person name="Chapman S.B."/>
            <person name="Priest M."/>
            <person name="Young S.K."/>
            <person name="Wortman J."/>
            <person name="Nusbaum C."/>
            <person name="Birren B."/>
        </authorList>
    </citation>
    <scope>NUCLEOTIDE SEQUENCE [LARGE SCALE GENOMIC DNA]</scope>
    <source>
        <strain evidence="8 9">CBS 271.37</strain>
    </source>
</reference>
<evidence type="ECO:0000256" key="1">
    <source>
        <dbReference type="ARBA" id="ARBA00022723"/>
    </source>
</evidence>
<dbReference type="EMBL" id="KN846972">
    <property type="protein sequence ID" value="KIW80231.1"/>
    <property type="molecule type" value="Genomic_DNA"/>
</dbReference>
<feature type="domain" description="Zn(2)-C6 fungal-type" evidence="7">
    <location>
        <begin position="19"/>
        <end position="47"/>
    </location>
</feature>
<keyword evidence="1" id="KW-0479">Metal-binding</keyword>
<sequence>MDKLAARRPRKSAPKTRSGCSTCKARHIRCDQARPECENCTSSHRKCQGYPTPPAQNSRGVQNPAQNFSSIASYSIPFKVPGSQADRQLLHYYCCQAAWNLSSYADPTLWTELILQRSQDQPVIRNSLVVLSSLHKDFVCGSFTNKPSLHVETMTMVSKCYVQLKNYLARSDAQPDVALVCSVIFYSLESLLGDTQQAISHLDSGLKLLKRTQHEGKWADEQLIVHLTHLLERLDIQASSYDDLRLPVLELVSPEDTRGVLSVVPDSFQSLDHAEGVLVKLQNWTLRQLISQVQHKGKSSSEIPQGLWRERVVLRQQYERYRHSLSGLGNNVGNSASNVSASATKDGRQQLQHQQFLLLQISFHTFYSLIEENVPIAADAMSYPLDDEDTLGTALSEVLELLSLATRSASRSAGALFPLASPSQRTYTLSTFLIGTLYFVCLKTTHPEILAAACRMFSHPLLKDSRDGLWDSRLAEMVVKNVMKIRDRGMGMDVPDNIAAENPTTSTFTSEDVSLEEGTDYLTTDMSMLTPNELDLFTDAAAFLTTDDSFLLPADPVAPGTSLSVSGANSSCPSEDSFSIFNTSDTSLPDANPLWIENLAQNLGRDSHINNTPESYPRTEQDQIYPVGDEPTVPSVRHYVQIRPKTLPRVQLQSKDAMYHHQFTVPRGKSPGSSRLEDFALGIVDADGGIEEAAKRVSAMGI</sequence>
<dbReference type="GO" id="GO:0008270">
    <property type="term" value="F:zinc ion binding"/>
    <property type="evidence" value="ECO:0007669"/>
    <property type="project" value="InterPro"/>
</dbReference>
<evidence type="ECO:0000313" key="9">
    <source>
        <dbReference type="Proteomes" id="UP000053029"/>
    </source>
</evidence>
<dbReference type="Gene3D" id="4.10.240.10">
    <property type="entry name" value="Zn(2)-C6 fungal-type DNA-binding domain"/>
    <property type="match status" value="1"/>
</dbReference>
<dbReference type="GO" id="GO:0000981">
    <property type="term" value="F:DNA-binding transcription factor activity, RNA polymerase II-specific"/>
    <property type="evidence" value="ECO:0007669"/>
    <property type="project" value="InterPro"/>
</dbReference>
<keyword evidence="9" id="KW-1185">Reference proteome</keyword>
<evidence type="ECO:0000313" key="8">
    <source>
        <dbReference type="EMBL" id="KIW80231.1"/>
    </source>
</evidence>
<dbReference type="STRING" id="1442368.A0A0D2DQX3"/>
<evidence type="ECO:0000256" key="6">
    <source>
        <dbReference type="ARBA" id="ARBA00023242"/>
    </source>
</evidence>
<protein>
    <recommendedName>
        <fullName evidence="7">Zn(2)-C6 fungal-type domain-containing protein</fullName>
    </recommendedName>
</protein>
<evidence type="ECO:0000256" key="2">
    <source>
        <dbReference type="ARBA" id="ARBA00022833"/>
    </source>
</evidence>
<dbReference type="OrthoDB" id="3598904at2759"/>
<evidence type="ECO:0000259" key="7">
    <source>
        <dbReference type="PROSITE" id="PS50048"/>
    </source>
</evidence>
<evidence type="ECO:0000256" key="4">
    <source>
        <dbReference type="ARBA" id="ARBA00023125"/>
    </source>
</evidence>
<dbReference type="SMART" id="SM00066">
    <property type="entry name" value="GAL4"/>
    <property type="match status" value="1"/>
</dbReference>
<dbReference type="InterPro" id="IPR001138">
    <property type="entry name" value="Zn2Cys6_DnaBD"/>
</dbReference>
<dbReference type="GO" id="GO:0003677">
    <property type="term" value="F:DNA binding"/>
    <property type="evidence" value="ECO:0007669"/>
    <property type="project" value="UniProtKB-KW"/>
</dbReference>
<dbReference type="SUPFAM" id="SSF57701">
    <property type="entry name" value="Zn2/Cys6 DNA-binding domain"/>
    <property type="match status" value="1"/>
</dbReference>
<dbReference type="PROSITE" id="PS00463">
    <property type="entry name" value="ZN2_CY6_FUNGAL_1"/>
    <property type="match status" value="1"/>
</dbReference>
<dbReference type="CDD" id="cd00067">
    <property type="entry name" value="GAL4"/>
    <property type="match status" value="1"/>
</dbReference>
<accession>A0A0D2DQX3</accession>
<dbReference type="GeneID" id="25306336"/>
<dbReference type="InterPro" id="IPR036864">
    <property type="entry name" value="Zn2-C6_fun-type_DNA-bd_sf"/>
</dbReference>
<keyword evidence="3" id="KW-0805">Transcription regulation</keyword>
<dbReference type="RefSeq" id="XP_013284039.1">
    <property type="nucleotide sequence ID" value="XM_013428585.1"/>
</dbReference>
<keyword evidence="4" id="KW-0238">DNA-binding</keyword>
<dbReference type="AlphaFoldDB" id="A0A0D2DQX3"/>
<dbReference type="VEuPathDB" id="FungiDB:Z517_06846"/>
<dbReference type="Proteomes" id="UP000053029">
    <property type="component" value="Unassembled WGS sequence"/>
</dbReference>
<dbReference type="HOGENOM" id="CLU_011409_5_0_1"/>
<dbReference type="PANTHER" id="PTHR36206:SF4">
    <property type="entry name" value="HYPOTHETICAL CONSERVED PROTEIN (EUROFUNG)-RELATED"/>
    <property type="match status" value="1"/>
</dbReference>
<dbReference type="InterPro" id="IPR052360">
    <property type="entry name" value="Transcr_Regulatory_Proteins"/>
</dbReference>
<organism evidence="8 9">
    <name type="scientific">Fonsecaea pedrosoi CBS 271.37</name>
    <dbReference type="NCBI Taxonomy" id="1442368"/>
    <lineage>
        <taxon>Eukaryota</taxon>
        <taxon>Fungi</taxon>
        <taxon>Dikarya</taxon>
        <taxon>Ascomycota</taxon>
        <taxon>Pezizomycotina</taxon>
        <taxon>Eurotiomycetes</taxon>
        <taxon>Chaetothyriomycetidae</taxon>
        <taxon>Chaetothyriales</taxon>
        <taxon>Herpotrichiellaceae</taxon>
        <taxon>Fonsecaea</taxon>
    </lineage>
</organism>
<keyword evidence="2" id="KW-0862">Zinc</keyword>
<evidence type="ECO:0000256" key="5">
    <source>
        <dbReference type="ARBA" id="ARBA00023163"/>
    </source>
</evidence>
<proteinExistence type="predicted"/>
<gene>
    <name evidence="8" type="ORF">Z517_06846</name>
</gene>
<dbReference type="PROSITE" id="PS50048">
    <property type="entry name" value="ZN2_CY6_FUNGAL_2"/>
    <property type="match status" value="1"/>
</dbReference>
<keyword evidence="5" id="KW-0804">Transcription</keyword>